<feature type="domain" description="SUF system FeS cluster assembly SufBD core" evidence="2">
    <location>
        <begin position="174"/>
        <end position="404"/>
    </location>
</feature>
<dbReference type="Pfam" id="PF19295">
    <property type="entry name" value="SufBD_N"/>
    <property type="match status" value="1"/>
</dbReference>
<evidence type="ECO:0000313" key="5">
    <source>
        <dbReference type="Proteomes" id="UP000198963"/>
    </source>
</evidence>
<evidence type="ECO:0000259" key="3">
    <source>
        <dbReference type="Pfam" id="PF19295"/>
    </source>
</evidence>
<sequence>MELKEKLVSSFMAFEDTVDVHSSIHDIRTEAIKTFETEGFPTKKLENWKYTSLNSVLKHDYSVFPKNENALEFKDIKKYFIHEIDAYKIIFIDGKYSSHLSQTTHDGLDVCLMSAALTKPKYKVIIDNYFNKIASKDGLSSLNTAFSYEGAYINIPKNKVVDKPIQIIHFSTGNEAAVMLQPRNLIVVNENAHVQIIERHQSLTDNPVLTNSVTEIFANKRAIVDYYKIQNDRQSASLIDNTYVNQKQESLAKVHTFSFGGKLTRNNLNFYQNGERIDSTMKGITIIGNKQHVDHNTLVHHIEPNCESHQDYKGIFDGNATGVFNGKVVVEKLAQKTNAFQANNNILISDKATINTKPQLEIFADDVKCSHGCTIGQLDESAMFYLRSRGIPEKEARALLMFAFSNNVMDSVKIPELKNRITKIIAHKLGVNLGFDL</sequence>
<gene>
    <name evidence="4" type="ORF">SAMN04489797_1403</name>
</gene>
<keyword evidence="5" id="KW-1185">Reference proteome</keyword>
<dbReference type="Proteomes" id="UP000198963">
    <property type="component" value="Chromosome I"/>
</dbReference>
<reference evidence="4 5" key="1">
    <citation type="submission" date="2016-10" db="EMBL/GenBank/DDBJ databases">
        <authorList>
            <person name="Varghese N."/>
            <person name="Submissions S."/>
        </authorList>
    </citation>
    <scope>NUCLEOTIDE SEQUENCE [LARGE SCALE GENOMIC DNA]</scope>
    <source>
        <strain evidence="4 5">RHA_55</strain>
    </source>
</reference>
<name>A0A1H1RI38_9FLAO</name>
<dbReference type="InterPro" id="IPR037284">
    <property type="entry name" value="SUF_FeS_clus_asmbl_SufBD_sf"/>
</dbReference>
<dbReference type="PANTHER" id="PTHR43575">
    <property type="entry name" value="PROTEIN ABCI7, CHLOROPLASTIC"/>
    <property type="match status" value="1"/>
</dbReference>
<dbReference type="InterPro" id="IPR011542">
    <property type="entry name" value="SUF_FeS_clus_asmbl_SufD"/>
</dbReference>
<organism evidence="4 5">
    <name type="scientific">Winogradskyella sediminis</name>
    <dbReference type="NCBI Taxonomy" id="1382466"/>
    <lineage>
        <taxon>Bacteria</taxon>
        <taxon>Pseudomonadati</taxon>
        <taxon>Bacteroidota</taxon>
        <taxon>Flavobacteriia</taxon>
        <taxon>Flavobacteriales</taxon>
        <taxon>Flavobacteriaceae</taxon>
        <taxon>Winogradskyella</taxon>
    </lineage>
</organism>
<dbReference type="NCBIfam" id="TIGR01981">
    <property type="entry name" value="sufD"/>
    <property type="match status" value="1"/>
</dbReference>
<accession>A0A1H1RI38</accession>
<dbReference type="InterPro" id="IPR000825">
    <property type="entry name" value="SUF_FeS_clus_asmbl_SufBD_core"/>
</dbReference>
<dbReference type="InterPro" id="IPR045595">
    <property type="entry name" value="SufBD_N"/>
</dbReference>
<dbReference type="STRING" id="1249933.SAMN04489797_1403"/>
<dbReference type="AlphaFoldDB" id="A0A1H1RI38"/>
<evidence type="ECO:0000256" key="1">
    <source>
        <dbReference type="ARBA" id="ARBA00043967"/>
    </source>
</evidence>
<evidence type="ECO:0000313" key="4">
    <source>
        <dbReference type="EMBL" id="SDS34599.1"/>
    </source>
</evidence>
<dbReference type="InterPro" id="IPR055346">
    <property type="entry name" value="Fe-S_cluster_assembly_SufBD"/>
</dbReference>
<dbReference type="RefSeq" id="WP_092445602.1">
    <property type="nucleotide sequence ID" value="NZ_JBLXAG010000034.1"/>
</dbReference>
<protein>
    <submittedName>
        <fullName evidence="4">Iron-regulated ABC transporter permease protein SufD</fullName>
    </submittedName>
</protein>
<evidence type="ECO:0000259" key="2">
    <source>
        <dbReference type="Pfam" id="PF01458"/>
    </source>
</evidence>
<dbReference type="GO" id="GO:0016226">
    <property type="term" value="P:iron-sulfur cluster assembly"/>
    <property type="evidence" value="ECO:0007669"/>
    <property type="project" value="InterPro"/>
</dbReference>
<proteinExistence type="inferred from homology"/>
<dbReference type="EMBL" id="LT629774">
    <property type="protein sequence ID" value="SDS34599.1"/>
    <property type="molecule type" value="Genomic_DNA"/>
</dbReference>
<dbReference type="SUPFAM" id="SSF101960">
    <property type="entry name" value="Stabilizer of iron transporter SufD"/>
    <property type="match status" value="1"/>
</dbReference>
<feature type="domain" description="SUF system FeS cluster assembly SufBD N-terminal" evidence="3">
    <location>
        <begin position="2"/>
        <end position="167"/>
    </location>
</feature>
<comment type="similarity">
    <text evidence="1">Belongs to the iron-sulfur cluster assembly SufBD family.</text>
</comment>
<dbReference type="Pfam" id="PF01458">
    <property type="entry name" value="SUFBD_core"/>
    <property type="match status" value="1"/>
</dbReference>
<dbReference type="PANTHER" id="PTHR43575:SF1">
    <property type="entry name" value="PROTEIN ABCI7, CHLOROPLASTIC"/>
    <property type="match status" value="1"/>
</dbReference>